<dbReference type="AlphaFoldDB" id="A0A0N5AQY8"/>
<dbReference type="Proteomes" id="UP000046393">
    <property type="component" value="Unplaced"/>
</dbReference>
<sequence>MCYCWHTSEDDSGDLKEFEHRKTKSKAVQQGER</sequence>
<keyword evidence="2" id="KW-1185">Reference proteome</keyword>
<dbReference type="WBParaSite" id="SMUV_0000711601-mRNA-1">
    <property type="protein sequence ID" value="SMUV_0000711601-mRNA-1"/>
    <property type="gene ID" value="SMUV_0000711601"/>
</dbReference>
<accession>A0A0N5AQY8</accession>
<name>A0A0N5AQY8_9BILA</name>
<evidence type="ECO:0000256" key="1">
    <source>
        <dbReference type="SAM" id="MobiDB-lite"/>
    </source>
</evidence>
<proteinExistence type="predicted"/>
<organism evidence="2 3">
    <name type="scientific">Syphacia muris</name>
    <dbReference type="NCBI Taxonomy" id="451379"/>
    <lineage>
        <taxon>Eukaryota</taxon>
        <taxon>Metazoa</taxon>
        <taxon>Ecdysozoa</taxon>
        <taxon>Nematoda</taxon>
        <taxon>Chromadorea</taxon>
        <taxon>Rhabditida</taxon>
        <taxon>Spirurina</taxon>
        <taxon>Oxyuridomorpha</taxon>
        <taxon>Oxyuroidea</taxon>
        <taxon>Oxyuridae</taxon>
        <taxon>Syphacia</taxon>
    </lineage>
</organism>
<feature type="region of interest" description="Disordered" evidence="1">
    <location>
        <begin position="1"/>
        <end position="33"/>
    </location>
</feature>
<reference evidence="3" key="1">
    <citation type="submission" date="2017-02" db="UniProtKB">
        <authorList>
            <consortium name="WormBaseParasite"/>
        </authorList>
    </citation>
    <scope>IDENTIFICATION</scope>
</reference>
<evidence type="ECO:0000313" key="2">
    <source>
        <dbReference type="Proteomes" id="UP000046393"/>
    </source>
</evidence>
<evidence type="ECO:0000313" key="3">
    <source>
        <dbReference type="WBParaSite" id="SMUV_0000711601-mRNA-1"/>
    </source>
</evidence>
<feature type="compositionally biased region" description="Basic and acidic residues" evidence="1">
    <location>
        <begin position="7"/>
        <end position="20"/>
    </location>
</feature>
<protein>
    <submittedName>
        <fullName evidence="3">Uncharacterized protein</fullName>
    </submittedName>
</protein>